<sequence length="1150" mass="116396">MSPFQIGLTVALAAFPAISHAAIIGVETFDYTNGAISSQAGGTFWDYSNNTATPTHTGTASAWSAPHGAPTSSSGQLVTHDSSARRAYNGASEYDGAVNDPLSGPSSDANIVYHRVSFTTGASVPDEILLNSFDFGTARVRFGKSSGSAELGLELLSPLAVASNSSTTVESNTTYLIVTKIDYDNNLVELFINPNLSQPEGTADVSETYTGTNWSSAISLSSSSGDPVSWDNLVVATTWDDLGTVVTTRSDENDGSLNPAAGGGEGVSLREAIDHSPPGSLITFAPGLDGQTIPITNGQLVISRNLALDGSSLSMGVVLDGEHQNRLFKVEATGSLRAEGLTFTRGSVAGGSGGAIGVSDGELLLLDCTLSDSIADIGGAIFSDTDLLGTSTRLIRCTLTGNRATRGGGAIINGDGLTILEFCTIAGNSAAAGGGVASYGDNFTRTESVFTIISGNTDDDVAIVGGSTAINSFQSIGFNLIGDGNAAGGFAASGDQTGITDPVLSPLSWFGGPTPTMHPLVDSPVIDAGGSVDIGGSDQRGFSRFTDGDGNGSAQLDIGAVEAGPGGYSAGGPYLRVNTLVDEDDGSAAFSEGSGTGTSLREAVKYAPEGAVITFERDVSFEQNSVVLTMGQILIARSLFIDASNFLDPIVISGNDASRVFRIDEGAEVAMHHLTLTGGRTEDGANAGIPGRTGNDAASGGGIYSAGGLSLIQCHLRNNRTGDGGNGAEGTGSGFGGFGGDGGHGGGIYSLGRLCLIACQASGNETGKAGSGARGGPDAEPEDDGHDGGGGNGGAIWCNGPLSVLSSHFTSNSCDGDGNRGGGAIYAYGPTKLSNSALLSNHSKASGGAIYVGSDSLTVEGCTITGNIAQSGGGLRFSGGTSSRIFRTTISGNTAGSAGGAIETNRNASLELEHCTLSGNEARNTFLTGGAIFSNGTVVANHSIIAGNRPDNVSGNPLTGTNNLIDVDPQLGPHSDYGGATFTMLPNPLSSPALDAATGSTATADQRGLPMNGTPDIGAVEVQASLVGFTDTDSDGMDDRLEPRFGFVVGDMDGHFDNDGDGNSNAEELASRTGPRDIASSLKILGLSKVGNQTTVTFTTFPGMNYFLHAGPDPSASAESHGFITPASGFTLSATITTNPPKYFFKVERP</sequence>
<dbReference type="SUPFAM" id="SSF51126">
    <property type="entry name" value="Pectin lyase-like"/>
    <property type="match status" value="2"/>
</dbReference>
<accession>A0ABW2L696</accession>
<gene>
    <name evidence="3" type="ORF">ACFQY0_12075</name>
</gene>
<dbReference type="EMBL" id="JBHTBS010000005">
    <property type="protein sequence ID" value="MFC7337919.1"/>
    <property type="molecule type" value="Genomic_DNA"/>
</dbReference>
<dbReference type="Proteomes" id="UP001596472">
    <property type="component" value="Unassembled WGS sequence"/>
</dbReference>
<organism evidence="3 4">
    <name type="scientific">Haloferula chungangensis</name>
    <dbReference type="NCBI Taxonomy" id="1048331"/>
    <lineage>
        <taxon>Bacteria</taxon>
        <taxon>Pseudomonadati</taxon>
        <taxon>Verrucomicrobiota</taxon>
        <taxon>Verrucomicrobiia</taxon>
        <taxon>Verrucomicrobiales</taxon>
        <taxon>Verrucomicrobiaceae</taxon>
        <taxon>Haloferula</taxon>
    </lineage>
</organism>
<proteinExistence type="predicted"/>
<protein>
    <submittedName>
        <fullName evidence="3">Choice-of-anchor Q domain-containing protein</fullName>
    </submittedName>
</protein>
<evidence type="ECO:0000256" key="2">
    <source>
        <dbReference type="SAM" id="SignalP"/>
    </source>
</evidence>
<name>A0ABW2L696_9BACT</name>
<dbReference type="RefSeq" id="WP_379712675.1">
    <property type="nucleotide sequence ID" value="NZ_JBHTBS010000005.1"/>
</dbReference>
<evidence type="ECO:0000313" key="3">
    <source>
        <dbReference type="EMBL" id="MFC7337919.1"/>
    </source>
</evidence>
<dbReference type="InterPro" id="IPR059226">
    <property type="entry name" value="Choice_anch_Q_dom"/>
</dbReference>
<dbReference type="InterPro" id="IPR011050">
    <property type="entry name" value="Pectin_lyase_fold/virulence"/>
</dbReference>
<feature type="chain" id="PRO_5047304720" evidence="2">
    <location>
        <begin position="22"/>
        <end position="1150"/>
    </location>
</feature>
<feature type="compositionally biased region" description="Polar residues" evidence="1">
    <location>
        <begin position="70"/>
        <end position="81"/>
    </location>
</feature>
<comment type="caution">
    <text evidence="3">The sequence shown here is derived from an EMBL/GenBank/DDBJ whole genome shotgun (WGS) entry which is preliminary data.</text>
</comment>
<feature type="region of interest" description="Disordered" evidence="1">
    <location>
        <begin position="55"/>
        <end position="82"/>
    </location>
</feature>
<feature type="signal peptide" evidence="2">
    <location>
        <begin position="1"/>
        <end position="21"/>
    </location>
</feature>
<keyword evidence="2" id="KW-0732">Signal</keyword>
<feature type="region of interest" description="Disordered" evidence="1">
    <location>
        <begin position="765"/>
        <end position="792"/>
    </location>
</feature>
<evidence type="ECO:0000256" key="1">
    <source>
        <dbReference type="SAM" id="MobiDB-lite"/>
    </source>
</evidence>
<dbReference type="NCBIfam" id="NF041518">
    <property type="entry name" value="choice_anch_Q"/>
    <property type="match status" value="2"/>
</dbReference>
<evidence type="ECO:0000313" key="4">
    <source>
        <dbReference type="Proteomes" id="UP001596472"/>
    </source>
</evidence>
<keyword evidence="4" id="KW-1185">Reference proteome</keyword>
<reference evidence="4" key="1">
    <citation type="journal article" date="2019" name="Int. J. Syst. Evol. Microbiol.">
        <title>The Global Catalogue of Microorganisms (GCM) 10K type strain sequencing project: providing services to taxonomists for standard genome sequencing and annotation.</title>
        <authorList>
            <consortium name="The Broad Institute Genomics Platform"/>
            <consortium name="The Broad Institute Genome Sequencing Center for Infectious Disease"/>
            <person name="Wu L."/>
            <person name="Ma J."/>
        </authorList>
    </citation>
    <scope>NUCLEOTIDE SEQUENCE [LARGE SCALE GENOMIC DNA]</scope>
    <source>
        <strain evidence="4">CGMCC 4.1467</strain>
    </source>
</reference>